<sequence length="1196" mass="127544">MKEGLAPAKRRLLDRLPSYPDWLISSHRLLLVRWAQLHILVMCASMLHPMGRLLVYRLYAIGFIISSLGITSSASTAVAYKKVQFWFAAFSLLQFMVVCQMAYIGAAPAVHSYLDWATNLSTLVPQMLVLDLSSVKLAFFLLAHAGAETAFYLSVVAHSLPVAVLRATCLYSVVAVVFLKFRRQAYAAYLCYRSQNLPPKHTRTTLPSKKQECMEVRHQVQQEAPLIPPPPPIHTYRSRMRRKRITVTIDTPLMLSQVPEESIKDLLYELGSCWKGHVTDVCVRSGCIVVSLNVWGPLRAVGGLAQQPLADLRRALIDVAGAWATRHNLGSADSLTPRVSVQVSDLISSVTTDPSTHGLPDAAAAFPVPDPASGPSLPLCALSMPTPALLLPPIEQANQQQGFSRPATRGTVSASSSPSTGAPMQSKHAAEDAAPMQHKHAAEEALTAAPARTARIELPFEVFICPSADLGDIEVLGWEKQEDSPEEDGQGCVRLLASVASQFMPVRVLHHHKQGPRHAVQVSMSLPASMATANFAGCLSLELWGARMLMCCHTTLLLPHTCAPVCKELQDWAVSLSKQQQQQQQQLDSWPQHHSLGSSHFGNGQLSMPAGASDVGGYQAFANDLGEWLQVIGQWQKGDAECRLGAAAGAGTEGELNDATGSSLILDGEDELQVMAAVGKDLLFTSVRTGMASLAGMLLKCLMLPPFSLPFASLVTHIPEPPESAPELAPYTHSSAPSTTACSSSVVLDGNTPHEITHLGPKHAENLGAPGTAHSLRSVISSVSINSSGGEHSDIGVCKCKVMLVEAALSGSVAMLEQVLAWGRSLGERGFAWPWGASDCSASALMEVLGADASKREVVQVLLRDVEGAKCQGPITLTQAPEEAPAAAPAAAALAGATTAAVSSSAMAAATAIVSAGKAAAAVSTAAKAATAAGMAASTTGATAASTVTAAGVKVSQTASAVAAATLGLEVKEKERAQQKWCQVRQAEYSMLSTNPAHHLPSYSVWLLARYRKLITQWALLFCVIVLSHVVHPVAAPVTETVYLNFSMMMMLAAAGVAVASQRGAYSMVKLCMFSFWLFQVLTSLQLCMAGAAPAVHKYLDLGTNLVTAVPYMLVLEMPISALSLFMAVTLGTAIYFYTKVVGHSLLLAIVRAGCVHGVCLVAFITIRRNMRENYFKEMERAKQCSPPLERRCDAS</sequence>
<name>A0A7S3VP66_DUNTE</name>
<dbReference type="EMBL" id="HBIP01020971">
    <property type="protein sequence ID" value="CAE0497428.1"/>
    <property type="molecule type" value="Transcribed_RNA"/>
</dbReference>
<reference evidence="3" key="1">
    <citation type="submission" date="2021-01" db="EMBL/GenBank/DDBJ databases">
        <authorList>
            <person name="Corre E."/>
            <person name="Pelletier E."/>
            <person name="Niang G."/>
            <person name="Scheremetjew M."/>
            <person name="Finn R."/>
            <person name="Kale V."/>
            <person name="Holt S."/>
            <person name="Cochrane G."/>
            <person name="Meng A."/>
            <person name="Brown T."/>
            <person name="Cohen L."/>
        </authorList>
    </citation>
    <scope>NUCLEOTIDE SEQUENCE</scope>
    <source>
        <strain evidence="3">CCMP1320</strain>
    </source>
</reference>
<feature type="transmembrane region" description="Helical" evidence="2">
    <location>
        <begin position="59"/>
        <end position="80"/>
    </location>
</feature>
<evidence type="ECO:0000256" key="1">
    <source>
        <dbReference type="SAM" id="MobiDB-lite"/>
    </source>
</evidence>
<feature type="transmembrane region" description="Helical" evidence="2">
    <location>
        <begin position="1122"/>
        <end position="1139"/>
    </location>
</feature>
<feature type="transmembrane region" description="Helical" evidence="2">
    <location>
        <begin position="1145"/>
        <end position="1167"/>
    </location>
</feature>
<feature type="region of interest" description="Disordered" evidence="1">
    <location>
        <begin position="398"/>
        <end position="443"/>
    </location>
</feature>
<keyword evidence="2" id="KW-0812">Transmembrane</keyword>
<feature type="transmembrane region" description="Helical" evidence="2">
    <location>
        <begin position="1042"/>
        <end position="1060"/>
    </location>
</feature>
<dbReference type="AlphaFoldDB" id="A0A7S3VP66"/>
<keyword evidence="2" id="KW-1133">Transmembrane helix</keyword>
<feature type="transmembrane region" description="Helical" evidence="2">
    <location>
        <begin position="1072"/>
        <end position="1093"/>
    </location>
</feature>
<feature type="compositionally biased region" description="Polar residues" evidence="1">
    <location>
        <begin position="410"/>
        <end position="423"/>
    </location>
</feature>
<organism evidence="3">
    <name type="scientific">Dunaliella tertiolecta</name>
    <name type="common">Green alga</name>
    <dbReference type="NCBI Taxonomy" id="3047"/>
    <lineage>
        <taxon>Eukaryota</taxon>
        <taxon>Viridiplantae</taxon>
        <taxon>Chlorophyta</taxon>
        <taxon>core chlorophytes</taxon>
        <taxon>Chlorophyceae</taxon>
        <taxon>CS clade</taxon>
        <taxon>Chlamydomonadales</taxon>
        <taxon>Dunaliellaceae</taxon>
        <taxon>Dunaliella</taxon>
    </lineage>
</organism>
<evidence type="ECO:0000256" key="2">
    <source>
        <dbReference type="SAM" id="Phobius"/>
    </source>
</evidence>
<accession>A0A7S3VP66</accession>
<feature type="transmembrane region" description="Helical" evidence="2">
    <location>
        <begin position="151"/>
        <end position="179"/>
    </location>
</feature>
<proteinExistence type="predicted"/>
<gene>
    <name evidence="3" type="ORF">DTER00134_LOCUS12501</name>
</gene>
<feature type="transmembrane region" description="Helical" evidence="2">
    <location>
        <begin position="127"/>
        <end position="145"/>
    </location>
</feature>
<evidence type="ECO:0000313" key="3">
    <source>
        <dbReference type="EMBL" id="CAE0497428.1"/>
    </source>
</evidence>
<feature type="transmembrane region" description="Helical" evidence="2">
    <location>
        <begin position="1018"/>
        <end position="1036"/>
    </location>
</feature>
<protein>
    <submittedName>
        <fullName evidence="3">Uncharacterized protein</fullName>
    </submittedName>
</protein>
<feature type="transmembrane region" description="Helical" evidence="2">
    <location>
        <begin position="86"/>
        <end position="106"/>
    </location>
</feature>
<keyword evidence="2" id="KW-0472">Membrane</keyword>